<organism evidence="2 3">
    <name type="scientific">Fusarium torulosum</name>
    <dbReference type="NCBI Taxonomy" id="33205"/>
    <lineage>
        <taxon>Eukaryota</taxon>
        <taxon>Fungi</taxon>
        <taxon>Dikarya</taxon>
        <taxon>Ascomycota</taxon>
        <taxon>Pezizomycotina</taxon>
        <taxon>Sordariomycetes</taxon>
        <taxon>Hypocreomycetidae</taxon>
        <taxon>Hypocreales</taxon>
        <taxon>Nectriaceae</taxon>
        <taxon>Fusarium</taxon>
    </lineage>
</organism>
<dbReference type="Proteomes" id="UP001187734">
    <property type="component" value="Unassembled WGS sequence"/>
</dbReference>
<reference evidence="2" key="1">
    <citation type="submission" date="2018-03" db="EMBL/GenBank/DDBJ databases">
        <authorList>
            <person name="Guldener U."/>
        </authorList>
    </citation>
    <scope>NUCLEOTIDE SEQUENCE</scope>
</reference>
<sequence>MADNLSSSLRPVDITVLLNFLEKWKDVFTSIQSSNKESEKEQQGAAGEFMAALTLLKIDREGRDHSALPPSIQLRKLEELERTQKTKAREDEQMLLRKQKQMSEELNKLFGSKTAYTCSRETDDLAPLPSHPQKRKADSFSSDTSQGAKRIKLDTLLNPFPGDEPHSGQIGIPSFPITQSSPSATEQRRDSVTDLGDSICPGAAYESIPVLNGCQDSQPLGWLEEQELGDLFDEFLEYPDNHDEVKDWSYYTELGGCSM</sequence>
<dbReference type="EMBL" id="ONZP01000464">
    <property type="protein sequence ID" value="SPJ85361.1"/>
    <property type="molecule type" value="Genomic_DNA"/>
</dbReference>
<gene>
    <name evidence="2" type="ORF">FTOL_11142</name>
</gene>
<accession>A0AAE8SN53</accession>
<protein>
    <submittedName>
        <fullName evidence="2">Uncharacterized protein</fullName>
    </submittedName>
</protein>
<feature type="region of interest" description="Disordered" evidence="1">
    <location>
        <begin position="122"/>
        <end position="148"/>
    </location>
</feature>
<name>A0AAE8SN53_9HYPO</name>
<evidence type="ECO:0000256" key="1">
    <source>
        <dbReference type="SAM" id="MobiDB-lite"/>
    </source>
</evidence>
<dbReference type="AlphaFoldDB" id="A0AAE8SN53"/>
<comment type="caution">
    <text evidence="2">The sequence shown here is derived from an EMBL/GenBank/DDBJ whole genome shotgun (WGS) entry which is preliminary data.</text>
</comment>
<evidence type="ECO:0000313" key="3">
    <source>
        <dbReference type="Proteomes" id="UP001187734"/>
    </source>
</evidence>
<keyword evidence="3" id="KW-1185">Reference proteome</keyword>
<evidence type="ECO:0000313" key="2">
    <source>
        <dbReference type="EMBL" id="SPJ85361.1"/>
    </source>
</evidence>
<proteinExistence type="predicted"/>